<evidence type="ECO:0000313" key="4">
    <source>
        <dbReference type="Proteomes" id="UP000657918"/>
    </source>
</evidence>
<evidence type="ECO:0000313" key="3">
    <source>
        <dbReference type="EMBL" id="KAF9668579.1"/>
    </source>
</evidence>
<dbReference type="EMBL" id="JADGMS010000014">
    <property type="protein sequence ID" value="KAF9668579.1"/>
    <property type="molecule type" value="Genomic_DNA"/>
</dbReference>
<gene>
    <name evidence="3" type="ORF">SADUNF_Sadunf14G0018400</name>
</gene>
<dbReference type="GO" id="GO:0005509">
    <property type="term" value="F:calcium ion binding"/>
    <property type="evidence" value="ECO:0007669"/>
    <property type="project" value="InterPro"/>
</dbReference>
<dbReference type="Proteomes" id="UP000657918">
    <property type="component" value="Unassembled WGS sequence"/>
</dbReference>
<evidence type="ECO:0000256" key="1">
    <source>
        <dbReference type="ARBA" id="ARBA00022837"/>
    </source>
</evidence>
<dbReference type="InterPro" id="IPR002048">
    <property type="entry name" value="EF_hand_dom"/>
</dbReference>
<accession>A0A835JHR9</accession>
<protein>
    <recommendedName>
        <fullName evidence="2">EF-hand domain-containing protein</fullName>
    </recommendedName>
</protein>
<dbReference type="SUPFAM" id="SSF47473">
    <property type="entry name" value="EF-hand"/>
    <property type="match status" value="1"/>
</dbReference>
<sequence length="209" mass="24255">MVIKTSCISVDGKRVMSIEEFWRWIRTFDADKDGKISRIELEDAMSGGWFTRWKGKRRIRSADSDGNGFIEESDINNLVEIAQKYLGVTMLSGDGVPRKRGPNGVFSSGHCWEPDRFKSSKVKRHKSNLGFRSLSIPKHSFISWWPFILDCRLESLGFNFAEIQHEKKVWLTGDLSLIGPDAIGQKQASLLCWLDWLRMLRYMEYREKE</sequence>
<evidence type="ECO:0000259" key="2">
    <source>
        <dbReference type="PROSITE" id="PS50222"/>
    </source>
</evidence>
<reference evidence="3 4" key="1">
    <citation type="submission" date="2020-10" db="EMBL/GenBank/DDBJ databases">
        <title>Plant Genome Project.</title>
        <authorList>
            <person name="Zhang R.-G."/>
        </authorList>
    </citation>
    <scope>NUCLEOTIDE SEQUENCE [LARGE SCALE GENOMIC DNA]</scope>
    <source>
        <strain evidence="3">FAFU-HL-1</strain>
        <tissue evidence="3">Leaf</tissue>
    </source>
</reference>
<dbReference type="PROSITE" id="PS00018">
    <property type="entry name" value="EF_HAND_1"/>
    <property type="match status" value="2"/>
</dbReference>
<proteinExistence type="predicted"/>
<dbReference type="AlphaFoldDB" id="A0A835JHR9"/>
<dbReference type="Pfam" id="PF13202">
    <property type="entry name" value="EF-hand_5"/>
    <property type="match status" value="1"/>
</dbReference>
<keyword evidence="4" id="KW-1185">Reference proteome</keyword>
<organism evidence="3 4">
    <name type="scientific">Salix dunnii</name>
    <dbReference type="NCBI Taxonomy" id="1413687"/>
    <lineage>
        <taxon>Eukaryota</taxon>
        <taxon>Viridiplantae</taxon>
        <taxon>Streptophyta</taxon>
        <taxon>Embryophyta</taxon>
        <taxon>Tracheophyta</taxon>
        <taxon>Spermatophyta</taxon>
        <taxon>Magnoliopsida</taxon>
        <taxon>eudicotyledons</taxon>
        <taxon>Gunneridae</taxon>
        <taxon>Pentapetalae</taxon>
        <taxon>rosids</taxon>
        <taxon>fabids</taxon>
        <taxon>Malpighiales</taxon>
        <taxon>Salicaceae</taxon>
        <taxon>Saliceae</taxon>
        <taxon>Salix</taxon>
    </lineage>
</organism>
<keyword evidence="1" id="KW-0106">Calcium</keyword>
<feature type="domain" description="EF-hand" evidence="2">
    <location>
        <begin position="16"/>
        <end position="51"/>
    </location>
</feature>
<dbReference type="InterPro" id="IPR018247">
    <property type="entry name" value="EF_Hand_1_Ca_BS"/>
</dbReference>
<dbReference type="OrthoDB" id="26525at2759"/>
<dbReference type="InterPro" id="IPR011992">
    <property type="entry name" value="EF-hand-dom_pair"/>
</dbReference>
<name>A0A835JHR9_9ROSI</name>
<comment type="caution">
    <text evidence="3">The sequence shown here is derived from an EMBL/GenBank/DDBJ whole genome shotgun (WGS) entry which is preliminary data.</text>
</comment>
<dbReference type="PROSITE" id="PS50222">
    <property type="entry name" value="EF_HAND_2"/>
    <property type="match status" value="1"/>
</dbReference>
<dbReference type="Gene3D" id="1.10.238.10">
    <property type="entry name" value="EF-hand"/>
    <property type="match status" value="1"/>
</dbReference>